<dbReference type="PROSITE" id="PS50195">
    <property type="entry name" value="PX"/>
    <property type="match status" value="1"/>
</dbReference>
<dbReference type="InterPro" id="IPR036871">
    <property type="entry name" value="PX_dom_sf"/>
</dbReference>
<evidence type="ECO:0000313" key="3">
    <source>
        <dbReference type="Proteomes" id="UP000015102"/>
    </source>
</evidence>
<dbReference type="STRING" id="36166.T1GYA7"/>
<dbReference type="SMART" id="SM00312">
    <property type="entry name" value="PX"/>
    <property type="match status" value="1"/>
</dbReference>
<dbReference type="HOGENOM" id="CLU_1050844_0_0_1"/>
<protein>
    <recommendedName>
        <fullName evidence="1">PX domain-containing protein</fullName>
    </recommendedName>
</protein>
<sequence>MCKNVAVFQILCGKFCRNHKIFIHVNLKDAERSVQRRYNEFDELNEKLIKEQGFVQKLLLQKRLNKNEQFLEQRRTDLEKYLKNLLHFFRHTMPRIFVEFIDLNKYHVIYLHGEKSVKTREALFVVSRRKNRDAYDFSQVLDFGNILENLLNEDHMNDYNAVDVPMDTSNIIPKSLSFNLNAFQNMKSLEIHSMLTENITDISLHRPNLKTFTRFNMSQILLCDNKYEHIDIFSEPDKLGSLGIIGFRLNLLTSIDRCTILAQKL</sequence>
<feature type="domain" description="PX" evidence="1">
    <location>
        <begin position="1"/>
        <end position="107"/>
    </location>
</feature>
<accession>T1GYA7</accession>
<dbReference type="GO" id="GO:0035091">
    <property type="term" value="F:phosphatidylinositol binding"/>
    <property type="evidence" value="ECO:0007669"/>
    <property type="project" value="InterPro"/>
</dbReference>
<dbReference type="Gene3D" id="3.30.1520.10">
    <property type="entry name" value="Phox-like domain"/>
    <property type="match status" value="1"/>
</dbReference>
<keyword evidence="3" id="KW-1185">Reference proteome</keyword>
<dbReference type="InterPro" id="IPR001683">
    <property type="entry name" value="PX_dom"/>
</dbReference>
<dbReference type="EnsemblMetazoa" id="MESCA008830-RA">
    <property type="protein sequence ID" value="MESCA008830-PA"/>
    <property type="gene ID" value="MESCA008830"/>
</dbReference>
<proteinExistence type="predicted"/>
<reference evidence="3" key="1">
    <citation type="submission" date="2013-02" db="EMBL/GenBank/DDBJ databases">
        <authorList>
            <person name="Hughes D."/>
        </authorList>
    </citation>
    <scope>NUCLEOTIDE SEQUENCE</scope>
    <source>
        <strain>Durham</strain>
        <strain evidence="3">NC isolate 2 -- Noor lab</strain>
    </source>
</reference>
<evidence type="ECO:0000259" key="1">
    <source>
        <dbReference type="PROSITE" id="PS50195"/>
    </source>
</evidence>
<reference evidence="2" key="2">
    <citation type="submission" date="2015-06" db="UniProtKB">
        <authorList>
            <consortium name="EnsemblMetazoa"/>
        </authorList>
    </citation>
    <scope>IDENTIFICATION</scope>
</reference>
<dbReference type="AlphaFoldDB" id="T1GYA7"/>
<dbReference type="Pfam" id="PF00787">
    <property type="entry name" value="PX"/>
    <property type="match status" value="1"/>
</dbReference>
<name>T1GYA7_MEGSC</name>
<dbReference type="EMBL" id="CAQQ02382979">
    <property type="status" value="NOT_ANNOTATED_CDS"/>
    <property type="molecule type" value="Genomic_DNA"/>
</dbReference>
<evidence type="ECO:0000313" key="2">
    <source>
        <dbReference type="EnsemblMetazoa" id="MESCA008830-PA"/>
    </source>
</evidence>
<dbReference type="Proteomes" id="UP000015102">
    <property type="component" value="Unassembled WGS sequence"/>
</dbReference>
<organism evidence="2 3">
    <name type="scientific">Megaselia scalaris</name>
    <name type="common">Humpbacked fly</name>
    <name type="synonym">Phora scalaris</name>
    <dbReference type="NCBI Taxonomy" id="36166"/>
    <lineage>
        <taxon>Eukaryota</taxon>
        <taxon>Metazoa</taxon>
        <taxon>Ecdysozoa</taxon>
        <taxon>Arthropoda</taxon>
        <taxon>Hexapoda</taxon>
        <taxon>Insecta</taxon>
        <taxon>Pterygota</taxon>
        <taxon>Neoptera</taxon>
        <taxon>Endopterygota</taxon>
        <taxon>Diptera</taxon>
        <taxon>Brachycera</taxon>
        <taxon>Muscomorpha</taxon>
        <taxon>Platypezoidea</taxon>
        <taxon>Phoridae</taxon>
        <taxon>Megaseliini</taxon>
        <taxon>Megaselia</taxon>
    </lineage>
</organism>
<dbReference type="SUPFAM" id="SSF64268">
    <property type="entry name" value="PX domain"/>
    <property type="match status" value="1"/>
</dbReference>
<dbReference type="OMA" id="IHEAHIR"/>